<organism evidence="1">
    <name type="scientific">Xenorhabdus hominickii</name>
    <dbReference type="NCBI Taxonomy" id="351679"/>
    <lineage>
        <taxon>Bacteria</taxon>
        <taxon>Pseudomonadati</taxon>
        <taxon>Pseudomonadota</taxon>
        <taxon>Gammaproteobacteria</taxon>
        <taxon>Enterobacterales</taxon>
        <taxon>Morganellaceae</taxon>
        <taxon>Xenorhabdus</taxon>
    </lineage>
</organism>
<dbReference type="EMBL" id="NJAI01000009">
    <property type="protein sequence ID" value="PHM52376.1"/>
    <property type="molecule type" value="Genomic_DNA"/>
</dbReference>
<protein>
    <submittedName>
        <fullName evidence="1">Uncharacterized protein</fullName>
    </submittedName>
</protein>
<keyword evidence="1" id="KW-0614">Plasmid</keyword>
<dbReference type="AlphaFoldDB" id="A0A1V0M472"/>
<dbReference type="Proteomes" id="UP000225433">
    <property type="component" value="Unassembled WGS sequence"/>
</dbReference>
<gene>
    <name evidence="2" type="ORF">Xhom_04454</name>
</gene>
<reference evidence="2 3" key="2">
    <citation type="journal article" date="2017" name="Nat. Microbiol.">
        <title>Natural product diversity associated with the nematode symbionts Photorhabdus and Xenorhabdus.</title>
        <authorList>
            <person name="Tobias N.J."/>
            <person name="Wolff H."/>
            <person name="Djahanschiri B."/>
            <person name="Grundmann F."/>
            <person name="Kronenwerth M."/>
            <person name="Shi Y.M."/>
            <person name="Simonyi S."/>
            <person name="Grun P."/>
            <person name="Shapiro-Ilan D."/>
            <person name="Pidot S.J."/>
            <person name="Stinear T.P."/>
            <person name="Ebersberger I."/>
            <person name="Bode H.B."/>
        </authorList>
    </citation>
    <scope>NUCLEOTIDE SEQUENCE [LARGE SCALE GENOMIC DNA]</scope>
    <source>
        <strain evidence="2 3">DSM 17903</strain>
    </source>
</reference>
<geneLocation type="plasmid" evidence="1">
    <name>unnamed1</name>
</geneLocation>
<accession>A0A1V0M472</accession>
<dbReference type="EMBL" id="KX517798">
    <property type="protein sequence ID" value="ARD69662.1"/>
    <property type="molecule type" value="Genomic_DNA"/>
</dbReference>
<evidence type="ECO:0000313" key="2">
    <source>
        <dbReference type="EMBL" id="PHM52376.1"/>
    </source>
</evidence>
<reference evidence="1" key="1">
    <citation type="journal article" date="2017" name="J. Invertebr. Pathol.">
        <title>Identification and bacterial characteristics of Xenorhabdus hominickii ANU101 from an entomopathogenic nematode, Steinernema monticolum.</title>
        <authorList>
            <person name="Park Y."/>
            <person name="Kang S."/>
            <person name="Sadekuzzaman M."/>
            <person name="Kim H."/>
            <person name="Jung J.K."/>
            <person name="Kim Y."/>
        </authorList>
    </citation>
    <scope>NUCLEOTIDE SEQUENCE</scope>
    <source>
        <strain evidence="1">ANU101</strain>
        <plasmid evidence="1">unnamed1</plasmid>
    </source>
</reference>
<evidence type="ECO:0000313" key="1">
    <source>
        <dbReference type="EMBL" id="ARD69662.1"/>
    </source>
</evidence>
<dbReference type="RefSeq" id="WP_099139888.1">
    <property type="nucleotide sequence ID" value="NZ_CAWNQJ010000123.1"/>
</dbReference>
<name>A0A1V0M472_XENHO</name>
<proteinExistence type="predicted"/>
<evidence type="ECO:0000313" key="3">
    <source>
        <dbReference type="Proteomes" id="UP000225433"/>
    </source>
</evidence>
<sequence length="148" mass="17533">MLNQRNIKPIFMYYEPELAALIQKNLEEKTESVMNRYKHAVPGESIEFRNLGKNNEWKQAIFVCHTISGFVLEYEGVEALFYSKTTELRPCLSTESHKIQYLEKELYVISQNLFSHLRSNNFNEHTEQMFFSMMKQTFEQTYSGGKRP</sequence>